<evidence type="ECO:0000256" key="2">
    <source>
        <dbReference type="SAM" id="Phobius"/>
    </source>
</evidence>
<protein>
    <recommendedName>
        <fullName evidence="3">Membrane insertase YidC/Oxa/ALB C-terminal domain-containing protein</fullName>
    </recommendedName>
</protein>
<feature type="transmembrane region" description="Helical" evidence="2">
    <location>
        <begin position="98"/>
        <end position="120"/>
    </location>
</feature>
<name>A0A2M7TFU5_UNCKA</name>
<sequence>MVDLIVAVFYQPFLNALVYSYWLLGKVMENPDMGVAVILFTIFIRILLLPLSMASTQSEEERIKIGRDFEDLEKKYARSEPLKFTLEKRKLVSTNKNIVVFEALNLGIQFGIAIILWFVFSHGLSGDGLHLLYSWMPEIEQPFNLMFLGTIDLTKSSVMLNLLSSALLFVVETLNISFSPIPPTNREHLVQVLLPVMTFVYLFTMPAGKKLFVITTLLFSIMFIFIREIHHTVVLAKAR</sequence>
<evidence type="ECO:0000313" key="5">
    <source>
        <dbReference type="Proteomes" id="UP000228920"/>
    </source>
</evidence>
<feature type="transmembrane region" description="Helical" evidence="2">
    <location>
        <begin position="33"/>
        <end position="54"/>
    </location>
</feature>
<reference evidence="5" key="1">
    <citation type="submission" date="2017-09" db="EMBL/GenBank/DDBJ databases">
        <title>Depth-based differentiation of microbial function through sediment-hosted aquifers and enrichment of novel symbionts in the deep terrestrial subsurface.</title>
        <authorList>
            <person name="Probst A.J."/>
            <person name="Ladd B."/>
            <person name="Jarett J.K."/>
            <person name="Geller-Mcgrath D.E."/>
            <person name="Sieber C.M.K."/>
            <person name="Emerson J.B."/>
            <person name="Anantharaman K."/>
            <person name="Thomas B.C."/>
            <person name="Malmstrom R."/>
            <person name="Stieglmeier M."/>
            <person name="Klingl A."/>
            <person name="Woyke T."/>
            <person name="Ryan C.M."/>
            <person name="Banfield J.F."/>
        </authorList>
    </citation>
    <scope>NUCLEOTIDE SEQUENCE [LARGE SCALE GENOMIC DNA]</scope>
</reference>
<comment type="subcellular location">
    <subcellularLocation>
        <location evidence="1">Membrane</location>
        <topology evidence="1">Multi-pass membrane protein</topology>
    </subcellularLocation>
</comment>
<keyword evidence="2" id="KW-1133">Transmembrane helix</keyword>
<keyword evidence="2" id="KW-0472">Membrane</keyword>
<dbReference type="Proteomes" id="UP000228920">
    <property type="component" value="Unassembled WGS sequence"/>
</dbReference>
<dbReference type="AlphaFoldDB" id="A0A2M7TFU5"/>
<gene>
    <name evidence="4" type="ORF">COY32_06010</name>
</gene>
<feature type="transmembrane region" description="Helical" evidence="2">
    <location>
        <begin position="158"/>
        <end position="176"/>
    </location>
</feature>
<evidence type="ECO:0000259" key="3">
    <source>
        <dbReference type="Pfam" id="PF02096"/>
    </source>
</evidence>
<feature type="transmembrane region" description="Helical" evidence="2">
    <location>
        <begin position="188"/>
        <end position="205"/>
    </location>
</feature>
<dbReference type="InterPro" id="IPR028055">
    <property type="entry name" value="YidC/Oxa/ALB_C"/>
</dbReference>
<organism evidence="4 5">
    <name type="scientific">candidate division WWE3 bacterium CG_4_10_14_0_2_um_filter_41_14</name>
    <dbReference type="NCBI Taxonomy" id="1975072"/>
    <lineage>
        <taxon>Bacteria</taxon>
        <taxon>Katanobacteria</taxon>
    </lineage>
</organism>
<accession>A0A2M7TFU5</accession>
<feature type="domain" description="Membrane insertase YidC/Oxa/ALB C-terminal" evidence="3">
    <location>
        <begin position="33"/>
        <end position="223"/>
    </location>
</feature>
<keyword evidence="1 2" id="KW-0812">Transmembrane</keyword>
<dbReference type="EMBL" id="PFNL01000163">
    <property type="protein sequence ID" value="PIZ44808.1"/>
    <property type="molecule type" value="Genomic_DNA"/>
</dbReference>
<dbReference type="GO" id="GO:0016020">
    <property type="term" value="C:membrane"/>
    <property type="evidence" value="ECO:0007669"/>
    <property type="project" value="UniProtKB-SubCell"/>
</dbReference>
<comment type="similarity">
    <text evidence="1">Belongs to the OXA1/ALB3/YidC family.</text>
</comment>
<feature type="transmembrane region" description="Helical" evidence="2">
    <location>
        <begin position="211"/>
        <end position="229"/>
    </location>
</feature>
<comment type="caution">
    <text evidence="4">The sequence shown here is derived from an EMBL/GenBank/DDBJ whole genome shotgun (WGS) entry which is preliminary data.</text>
</comment>
<evidence type="ECO:0000313" key="4">
    <source>
        <dbReference type="EMBL" id="PIZ44808.1"/>
    </source>
</evidence>
<evidence type="ECO:0000256" key="1">
    <source>
        <dbReference type="RuleBase" id="RU003945"/>
    </source>
</evidence>
<dbReference type="Pfam" id="PF02096">
    <property type="entry name" value="60KD_IMP"/>
    <property type="match status" value="1"/>
</dbReference>
<proteinExistence type="inferred from homology"/>